<dbReference type="GO" id="GO:0005886">
    <property type="term" value="C:plasma membrane"/>
    <property type="evidence" value="ECO:0007669"/>
    <property type="project" value="UniProtKB-SubCell"/>
</dbReference>
<evidence type="ECO:0000256" key="2">
    <source>
        <dbReference type="ARBA" id="ARBA00010004"/>
    </source>
</evidence>
<feature type="coiled-coil region" evidence="11">
    <location>
        <begin position="75"/>
        <end position="139"/>
    </location>
</feature>
<dbReference type="GO" id="GO:0015031">
    <property type="term" value="P:protein transport"/>
    <property type="evidence" value="ECO:0007669"/>
    <property type="project" value="UniProtKB-KW"/>
</dbReference>
<dbReference type="GO" id="GO:0071973">
    <property type="term" value="P:bacterial-type flagellum-dependent cell motility"/>
    <property type="evidence" value="ECO:0007669"/>
    <property type="project" value="InterPro"/>
</dbReference>
<dbReference type="GO" id="GO:0044781">
    <property type="term" value="P:bacterial-type flagellum organization"/>
    <property type="evidence" value="ECO:0007669"/>
    <property type="project" value="UniProtKB-KW"/>
</dbReference>
<proteinExistence type="inferred from homology"/>
<reference evidence="12 13" key="1">
    <citation type="submission" date="2016-10" db="EMBL/GenBank/DDBJ databases">
        <authorList>
            <person name="de Groot N.N."/>
        </authorList>
    </citation>
    <scope>NUCLEOTIDE SEQUENCE [LARGE SCALE GENOMIC DNA]</scope>
    <source>
        <strain evidence="12 13">DSM 13305</strain>
    </source>
</reference>
<dbReference type="AlphaFoldDB" id="A0A1H8SRF7"/>
<keyword evidence="5" id="KW-1003">Cell membrane</keyword>
<evidence type="ECO:0000256" key="9">
    <source>
        <dbReference type="ARBA" id="ARBA00023136"/>
    </source>
</evidence>
<evidence type="ECO:0000256" key="8">
    <source>
        <dbReference type="ARBA" id="ARBA00022927"/>
    </source>
</evidence>
<dbReference type="RefSeq" id="WP_091744946.1">
    <property type="nucleotide sequence ID" value="NZ_FODY01000005.1"/>
</dbReference>
<dbReference type="Proteomes" id="UP000198847">
    <property type="component" value="Unassembled WGS sequence"/>
</dbReference>
<accession>A0A1H8SRF7</accession>
<evidence type="ECO:0000256" key="4">
    <source>
        <dbReference type="ARBA" id="ARBA00022448"/>
    </source>
</evidence>
<keyword evidence="13" id="KW-1185">Reference proteome</keyword>
<keyword evidence="11" id="KW-0175">Coiled coil</keyword>
<dbReference type="InterPro" id="IPR053716">
    <property type="entry name" value="Flag_assembly_chemotaxis_eff"/>
</dbReference>
<comment type="subcellular location">
    <subcellularLocation>
        <location evidence="1">Cell membrane</location>
        <topology evidence="1">Peripheral membrane protein</topology>
        <orientation evidence="1">Cytoplasmic side</orientation>
    </subcellularLocation>
</comment>
<keyword evidence="7" id="KW-1005">Bacterial flagellum biogenesis</keyword>
<dbReference type="EMBL" id="FODY01000005">
    <property type="protein sequence ID" value="SEO81549.1"/>
    <property type="molecule type" value="Genomic_DNA"/>
</dbReference>
<evidence type="ECO:0000313" key="13">
    <source>
        <dbReference type="Proteomes" id="UP000198847"/>
    </source>
</evidence>
<gene>
    <name evidence="12" type="ORF">SAMN04490178_105175</name>
</gene>
<keyword evidence="6" id="KW-0145">Chemotaxis</keyword>
<dbReference type="InterPro" id="IPR012823">
    <property type="entry name" value="Flagell_FliJ"/>
</dbReference>
<evidence type="ECO:0000256" key="5">
    <source>
        <dbReference type="ARBA" id="ARBA00022475"/>
    </source>
</evidence>
<dbReference type="Pfam" id="PF02050">
    <property type="entry name" value="FliJ"/>
    <property type="match status" value="1"/>
</dbReference>
<dbReference type="OrthoDB" id="2087173at2"/>
<keyword evidence="9" id="KW-0472">Membrane</keyword>
<evidence type="ECO:0000256" key="11">
    <source>
        <dbReference type="SAM" id="Coils"/>
    </source>
</evidence>
<dbReference type="Gene3D" id="1.10.287.1700">
    <property type="match status" value="1"/>
</dbReference>
<evidence type="ECO:0000256" key="3">
    <source>
        <dbReference type="ARBA" id="ARBA00020392"/>
    </source>
</evidence>
<evidence type="ECO:0000256" key="10">
    <source>
        <dbReference type="ARBA" id="ARBA00023225"/>
    </source>
</evidence>
<sequence length="148" mass="17728">MKRFQFRLEALLNFRKMKQEEAQLRFMEACSELQREQELLMGLEQEEQAQLLEFKNFQRRKGLTVDSLLLFSNYFDRLKEQITEAANRVATAEAKRQAAMKELEEAVKSYKVVENLRKKRLAEYRLELLREEQKELDEMGTQIFLRGS</sequence>
<evidence type="ECO:0000313" key="12">
    <source>
        <dbReference type="EMBL" id="SEO81549.1"/>
    </source>
</evidence>
<dbReference type="GO" id="GO:0009288">
    <property type="term" value="C:bacterial-type flagellum"/>
    <property type="evidence" value="ECO:0007669"/>
    <property type="project" value="InterPro"/>
</dbReference>
<dbReference type="GO" id="GO:0006935">
    <property type="term" value="P:chemotaxis"/>
    <property type="evidence" value="ECO:0007669"/>
    <property type="project" value="UniProtKB-KW"/>
</dbReference>
<evidence type="ECO:0000256" key="7">
    <source>
        <dbReference type="ARBA" id="ARBA00022795"/>
    </source>
</evidence>
<comment type="similarity">
    <text evidence="2">Belongs to the FliJ family.</text>
</comment>
<dbReference type="NCBIfam" id="TIGR02473">
    <property type="entry name" value="flagell_FliJ"/>
    <property type="match status" value="1"/>
</dbReference>
<evidence type="ECO:0000256" key="6">
    <source>
        <dbReference type="ARBA" id="ARBA00022500"/>
    </source>
</evidence>
<evidence type="ECO:0000256" key="1">
    <source>
        <dbReference type="ARBA" id="ARBA00004413"/>
    </source>
</evidence>
<protein>
    <recommendedName>
        <fullName evidence="3">Flagellar FliJ protein</fullName>
    </recommendedName>
</protein>
<dbReference type="STRING" id="112903.SAMN04490178_105175"/>
<organism evidence="12 13">
    <name type="scientific">Propionispora vibrioides</name>
    <dbReference type="NCBI Taxonomy" id="112903"/>
    <lineage>
        <taxon>Bacteria</taxon>
        <taxon>Bacillati</taxon>
        <taxon>Bacillota</taxon>
        <taxon>Negativicutes</taxon>
        <taxon>Selenomonadales</taxon>
        <taxon>Sporomusaceae</taxon>
        <taxon>Propionispora</taxon>
    </lineage>
</organism>
<keyword evidence="8" id="KW-0653">Protein transport</keyword>
<keyword evidence="4" id="KW-0813">Transport</keyword>
<keyword evidence="10" id="KW-1006">Bacterial flagellum protein export</keyword>
<name>A0A1H8SRF7_9FIRM</name>